<reference evidence="8 9" key="1">
    <citation type="journal article" date="2016" name="BMC Genomics">
        <title>Combined genomic and structural analyses of a cultured magnetotactic bacterium reveals its niche adaptation to a dynamic environment.</title>
        <authorList>
            <person name="Araujo A.C."/>
            <person name="Morillo V."/>
            <person name="Cypriano J."/>
            <person name="Teixeira L.C."/>
            <person name="Leao P."/>
            <person name="Lyra S."/>
            <person name="Almeida L.G."/>
            <person name="Bazylinski D.A."/>
            <person name="Vasconcellos A.T."/>
            <person name="Abreu F."/>
            <person name="Lins U."/>
        </authorList>
    </citation>
    <scope>NUCLEOTIDE SEQUENCE [LARGE SCALE GENOMIC DNA]</scope>
    <source>
        <strain evidence="8 9">IT-1</strain>
    </source>
</reference>
<name>A0A1Y2K4Z0_9PROT</name>
<evidence type="ECO:0000259" key="7">
    <source>
        <dbReference type="PROSITE" id="PS51194"/>
    </source>
</evidence>
<dbReference type="AlphaFoldDB" id="A0A1Y2K4Z0"/>
<dbReference type="InterPro" id="IPR007502">
    <property type="entry name" value="Helicase-assoc_dom"/>
</dbReference>
<evidence type="ECO:0000256" key="4">
    <source>
        <dbReference type="ARBA" id="ARBA00022840"/>
    </source>
</evidence>
<dbReference type="InterPro" id="IPR011545">
    <property type="entry name" value="DEAD/DEAH_box_helicase_dom"/>
</dbReference>
<dbReference type="CDD" id="cd18791">
    <property type="entry name" value="SF2_C_RHA"/>
    <property type="match status" value="1"/>
</dbReference>
<dbReference type="PROSITE" id="PS51194">
    <property type="entry name" value="HELICASE_CTER"/>
    <property type="match status" value="1"/>
</dbReference>
<dbReference type="PANTHER" id="PTHR43519">
    <property type="entry name" value="ATP-DEPENDENT RNA HELICASE HRPB"/>
    <property type="match status" value="1"/>
</dbReference>
<proteinExistence type="predicted"/>
<dbReference type="InterPro" id="IPR001650">
    <property type="entry name" value="Helicase_C-like"/>
</dbReference>
<organism evidence="8 9">
    <name type="scientific">Magnetofaba australis IT-1</name>
    <dbReference type="NCBI Taxonomy" id="1434232"/>
    <lineage>
        <taxon>Bacteria</taxon>
        <taxon>Pseudomonadati</taxon>
        <taxon>Pseudomonadota</taxon>
        <taxon>Magnetococcia</taxon>
        <taxon>Magnetococcales</taxon>
        <taxon>Magnetococcaceae</taxon>
        <taxon>Magnetofaba</taxon>
    </lineage>
</organism>
<dbReference type="Pfam" id="PF00270">
    <property type="entry name" value="DEAD"/>
    <property type="match status" value="1"/>
</dbReference>
<dbReference type="Pfam" id="PF24473">
    <property type="entry name" value="CON_HrpB"/>
    <property type="match status" value="1"/>
</dbReference>
<dbReference type="CDD" id="cd17990">
    <property type="entry name" value="DEXHc_HrpB"/>
    <property type="match status" value="1"/>
</dbReference>
<dbReference type="NCBIfam" id="TIGR01970">
    <property type="entry name" value="DEAH_box_HrpB"/>
    <property type="match status" value="1"/>
</dbReference>
<dbReference type="InterPro" id="IPR010225">
    <property type="entry name" value="HrpB"/>
</dbReference>
<dbReference type="PANTHER" id="PTHR43519:SF1">
    <property type="entry name" value="ATP-DEPENDENT RNA HELICASE HRPB"/>
    <property type="match status" value="1"/>
</dbReference>
<dbReference type="InterPro" id="IPR014001">
    <property type="entry name" value="Helicase_ATP-bd"/>
</dbReference>
<dbReference type="SMART" id="SM00490">
    <property type="entry name" value="HELICc"/>
    <property type="match status" value="1"/>
</dbReference>
<keyword evidence="4" id="KW-0067">ATP-binding</keyword>
<accession>A0A1Y2K4Z0</accession>
<dbReference type="InterPro" id="IPR048333">
    <property type="entry name" value="HA2_WH"/>
</dbReference>
<keyword evidence="9" id="KW-1185">Reference proteome</keyword>
<keyword evidence="1" id="KW-0547">Nucleotide-binding</keyword>
<dbReference type="SMART" id="SM00847">
    <property type="entry name" value="HA2"/>
    <property type="match status" value="1"/>
</dbReference>
<comment type="caution">
    <text evidence="8">The sequence shown here is derived from an EMBL/GenBank/DDBJ whole genome shotgun (WGS) entry which is preliminary data.</text>
</comment>
<dbReference type="GO" id="GO:0005524">
    <property type="term" value="F:ATP binding"/>
    <property type="evidence" value="ECO:0007669"/>
    <property type="project" value="UniProtKB-KW"/>
</dbReference>
<dbReference type="InterPro" id="IPR013689">
    <property type="entry name" value="RNA_helicase_ATP-dep_HrpB_C"/>
</dbReference>
<dbReference type="GO" id="GO:0003676">
    <property type="term" value="F:nucleic acid binding"/>
    <property type="evidence" value="ECO:0007669"/>
    <property type="project" value="InterPro"/>
</dbReference>
<dbReference type="FunFam" id="3.40.50.300:FF:002125">
    <property type="entry name" value="ATP-dependent helicase HrpB"/>
    <property type="match status" value="1"/>
</dbReference>
<dbReference type="InterPro" id="IPR049614">
    <property type="entry name" value="HrpB_DEXH"/>
</dbReference>
<dbReference type="InterPro" id="IPR027417">
    <property type="entry name" value="P-loop_NTPase"/>
</dbReference>
<protein>
    <submittedName>
        <fullName evidence="8">Putative ATP-dependent helicase HrpB</fullName>
    </submittedName>
</protein>
<keyword evidence="3 8" id="KW-0347">Helicase</keyword>
<feature type="domain" description="Helicase C-terminal" evidence="7">
    <location>
        <begin position="194"/>
        <end position="358"/>
    </location>
</feature>
<dbReference type="SUPFAM" id="SSF52540">
    <property type="entry name" value="P-loop containing nucleoside triphosphate hydrolases"/>
    <property type="match status" value="1"/>
</dbReference>
<dbReference type="InterPro" id="IPR056329">
    <property type="entry name" value="CON_HrpB"/>
</dbReference>
<evidence type="ECO:0000256" key="1">
    <source>
        <dbReference type="ARBA" id="ARBA00022741"/>
    </source>
</evidence>
<dbReference type="Gene3D" id="1.20.120.1080">
    <property type="match status" value="1"/>
</dbReference>
<dbReference type="Gene3D" id="3.40.50.300">
    <property type="entry name" value="P-loop containing nucleotide triphosphate hydrolases"/>
    <property type="match status" value="2"/>
</dbReference>
<evidence type="ECO:0000313" key="8">
    <source>
        <dbReference type="EMBL" id="OSM04043.1"/>
    </source>
</evidence>
<feature type="region of interest" description="Disordered" evidence="5">
    <location>
        <begin position="799"/>
        <end position="819"/>
    </location>
</feature>
<dbReference type="GO" id="GO:0004386">
    <property type="term" value="F:helicase activity"/>
    <property type="evidence" value="ECO:0007669"/>
    <property type="project" value="UniProtKB-KW"/>
</dbReference>
<evidence type="ECO:0000313" key="9">
    <source>
        <dbReference type="Proteomes" id="UP000194003"/>
    </source>
</evidence>
<evidence type="ECO:0000256" key="3">
    <source>
        <dbReference type="ARBA" id="ARBA00022806"/>
    </source>
</evidence>
<feature type="domain" description="Helicase ATP-binding" evidence="6">
    <location>
        <begin position="5"/>
        <end position="168"/>
    </location>
</feature>
<dbReference type="PROSITE" id="PS51192">
    <property type="entry name" value="HELICASE_ATP_BIND_1"/>
    <property type="match status" value="1"/>
</dbReference>
<dbReference type="Pfam" id="PF00271">
    <property type="entry name" value="Helicase_C"/>
    <property type="match status" value="1"/>
</dbReference>
<dbReference type="STRING" id="1434232.MAIT1_03700"/>
<evidence type="ECO:0000256" key="5">
    <source>
        <dbReference type="SAM" id="MobiDB-lite"/>
    </source>
</evidence>
<evidence type="ECO:0000256" key="2">
    <source>
        <dbReference type="ARBA" id="ARBA00022801"/>
    </source>
</evidence>
<gene>
    <name evidence="8" type="ORF">MAIT1_03700</name>
</gene>
<dbReference type="Proteomes" id="UP000194003">
    <property type="component" value="Unassembled WGS sequence"/>
</dbReference>
<dbReference type="PIRSF" id="PIRSF005496">
    <property type="entry name" value="ATP_hel_hrpB"/>
    <property type="match status" value="1"/>
</dbReference>
<dbReference type="GO" id="GO:0016787">
    <property type="term" value="F:hydrolase activity"/>
    <property type="evidence" value="ECO:0007669"/>
    <property type="project" value="UniProtKB-KW"/>
</dbReference>
<sequence>MSPIVDALGAHPNAVITAPPGSGKTTALPLALLDAPWLGEARILMLEPRRVAARAAAARMAHLLGESVGDTVGYQVRFERKRSARTRLEVVTEGILTRRLQSDPELSGVGVVIFDEFHERALNADLGLALCLELQSLRDDLRLLVLSATIDPAPVSKLLGDAPVLDAPGRIFPVQTHYLTREDDASVAARVAAGVKQALREAEGDILAFLPGAREIRAAQRLLDALPSEIAVLPLYGDLGRAEQDRALAPADHAGRRVILATDIAETSLTIPGVAIVVDGGHCRRPRFHPPSGLTRLETLRISRHSADQRAGRAGRTGPGVCYRMWRESTQRGLTESAAPEMLEADLAPLLLELALWGAPDPQQLPWLTPPPEGACAQARDLLVRLDAIDDAGRITEIGRRMAELPLHPRLAHMILTARDDAERALACDLAALLGEHDPLRDAGADVAARLNALAALRSGTARGPALDALRHWQRAAQAVRRIADVAADVPGDGDAGALLCAAFPDRIGQQRTGQRGVYLLANGRAANLRDSDALAGSPYVAAAHLDAGERQGRIFLAAHLDEATLRQRMAAEITQADEIAWESRLGRVVAMRRTRLGALVLEETQIPRPDAEAVRAALLAGLRQLGVQALPWSKAAQQLRARVGLMRRLFPEESDSWPDLSDAALWADLDNWLGPFLTGITRREQFSSIPVMEALMARIDWSMQQKLEARLPTHWRAPSGSNLPLDYAAGAEPMLRARVQEMFGVSETPRLAEGRLGMVLELLSPAQRPLQITADLGGYWAGAWAETRKEMQGRYPKHYWPEDPANAQATNRAKPRKP</sequence>
<dbReference type="Pfam" id="PF04408">
    <property type="entry name" value="WHD_HA2"/>
    <property type="match status" value="1"/>
</dbReference>
<evidence type="ECO:0000259" key="6">
    <source>
        <dbReference type="PROSITE" id="PS51192"/>
    </source>
</evidence>
<dbReference type="Pfam" id="PF08482">
    <property type="entry name" value="HrpB_C"/>
    <property type="match status" value="1"/>
</dbReference>
<keyword evidence="2" id="KW-0378">Hydrolase</keyword>
<dbReference type="SMART" id="SM00487">
    <property type="entry name" value="DEXDc"/>
    <property type="match status" value="1"/>
</dbReference>
<dbReference type="EMBL" id="LVJN01000019">
    <property type="protein sequence ID" value="OSM04043.1"/>
    <property type="molecule type" value="Genomic_DNA"/>
</dbReference>